<dbReference type="AlphaFoldDB" id="W7YA66"/>
<evidence type="ECO:0000313" key="2">
    <source>
        <dbReference type="Proteomes" id="UP000019402"/>
    </source>
</evidence>
<gene>
    <name evidence="1" type="ORF">JCM21142_83160</name>
</gene>
<dbReference type="STRING" id="869213.GCA_000517085_03829"/>
<evidence type="ECO:0000313" key="1">
    <source>
        <dbReference type="EMBL" id="GAF04453.1"/>
    </source>
</evidence>
<dbReference type="EMBL" id="BAMD01000045">
    <property type="protein sequence ID" value="GAF04453.1"/>
    <property type="molecule type" value="Genomic_DNA"/>
</dbReference>
<keyword evidence="2" id="KW-1185">Reference proteome</keyword>
<dbReference type="Proteomes" id="UP000019402">
    <property type="component" value="Unassembled WGS sequence"/>
</dbReference>
<accession>W7YA66</accession>
<name>W7YA66_9BACT</name>
<dbReference type="RefSeq" id="WP_152541819.1">
    <property type="nucleotide sequence ID" value="NZ_BAMD01000045.1"/>
</dbReference>
<reference evidence="1 2" key="1">
    <citation type="journal article" date="2014" name="Genome Announc.">
        <title>Draft Genome Sequence of Cytophaga fermentans JCM 21142T, a Facultative Anaerobe Isolated from Marine Mud.</title>
        <authorList>
            <person name="Starns D."/>
            <person name="Oshima K."/>
            <person name="Suda W."/>
            <person name="Iino T."/>
            <person name="Yuki M."/>
            <person name="Inoue J."/>
            <person name="Kitamura K."/>
            <person name="Iida T."/>
            <person name="Darby A."/>
            <person name="Hattori M."/>
            <person name="Ohkuma M."/>
        </authorList>
    </citation>
    <scope>NUCLEOTIDE SEQUENCE [LARGE SCALE GENOMIC DNA]</scope>
    <source>
        <strain evidence="1 2">JCM 21142</strain>
    </source>
</reference>
<proteinExistence type="predicted"/>
<organism evidence="1 2">
    <name type="scientific">Saccharicrinis fermentans DSM 9555 = JCM 21142</name>
    <dbReference type="NCBI Taxonomy" id="869213"/>
    <lineage>
        <taxon>Bacteria</taxon>
        <taxon>Pseudomonadati</taxon>
        <taxon>Bacteroidota</taxon>
        <taxon>Bacteroidia</taxon>
        <taxon>Marinilabiliales</taxon>
        <taxon>Marinilabiliaceae</taxon>
        <taxon>Saccharicrinis</taxon>
    </lineage>
</organism>
<comment type="caution">
    <text evidence="1">The sequence shown here is derived from an EMBL/GenBank/DDBJ whole genome shotgun (WGS) entry which is preliminary data.</text>
</comment>
<sequence length="151" mass="16035">MPVVFGNIGGLNQNLKLINSERNAQSQGDGLGTIPGNAIGPPLIDFAGNVLEGKHNAALAENLDDLLPYSIDINTGKTTWVNPKYMKNKKLTIRGGNMLIFLYNEFGTVGDLRSGAISTDQFWTNTGINGLGSISPQYGGNVSIYGSSGLF</sequence>
<protein>
    <submittedName>
        <fullName evidence="1">Uncharacterized protein</fullName>
    </submittedName>
</protein>